<keyword evidence="2" id="KW-0560">Oxidoreductase</keyword>
<dbReference type="PRINTS" id="PR00081">
    <property type="entry name" value="GDHRDH"/>
</dbReference>
<accession>A0A2M9BVW0</accession>
<gene>
    <name evidence="4" type="ORF">CLV54_1865</name>
</gene>
<comment type="caution">
    <text evidence="4">The sequence shown here is derived from an EMBL/GenBank/DDBJ whole genome shotgun (WGS) entry which is preliminary data.</text>
</comment>
<dbReference type="Proteomes" id="UP000230161">
    <property type="component" value="Unassembled WGS sequence"/>
</dbReference>
<dbReference type="FunFam" id="3.40.50.720:FF:000084">
    <property type="entry name" value="Short-chain dehydrogenase reductase"/>
    <property type="match status" value="1"/>
</dbReference>
<dbReference type="EMBL" id="PGFB01000003">
    <property type="protein sequence ID" value="PJJ62072.1"/>
    <property type="molecule type" value="Genomic_DNA"/>
</dbReference>
<evidence type="ECO:0000313" key="4">
    <source>
        <dbReference type="EMBL" id="PJJ62072.1"/>
    </source>
</evidence>
<dbReference type="InterPro" id="IPR036291">
    <property type="entry name" value="NAD(P)-bd_dom_sf"/>
</dbReference>
<name>A0A2M9BVW0_9MICO</name>
<dbReference type="RefSeq" id="WP_245861547.1">
    <property type="nucleotide sequence ID" value="NZ_PGFB01000003.1"/>
</dbReference>
<dbReference type="PANTHER" id="PTHR43639">
    <property type="entry name" value="OXIDOREDUCTASE, SHORT-CHAIN DEHYDROGENASE/REDUCTASE FAMILY (AFU_ORTHOLOGUE AFUA_5G02870)"/>
    <property type="match status" value="1"/>
</dbReference>
<evidence type="ECO:0000256" key="2">
    <source>
        <dbReference type="ARBA" id="ARBA00023002"/>
    </source>
</evidence>
<dbReference type="Pfam" id="PF13561">
    <property type="entry name" value="adh_short_C2"/>
    <property type="match status" value="1"/>
</dbReference>
<organism evidence="4 5">
    <name type="scientific">Compostimonas suwonensis</name>
    <dbReference type="NCBI Taxonomy" id="1048394"/>
    <lineage>
        <taxon>Bacteria</taxon>
        <taxon>Bacillati</taxon>
        <taxon>Actinomycetota</taxon>
        <taxon>Actinomycetes</taxon>
        <taxon>Micrococcales</taxon>
        <taxon>Microbacteriaceae</taxon>
        <taxon>Compostimonas</taxon>
    </lineage>
</organism>
<dbReference type="PANTHER" id="PTHR43639:SF1">
    <property type="entry name" value="SHORT-CHAIN DEHYDROGENASE_REDUCTASE FAMILY PROTEIN"/>
    <property type="match status" value="1"/>
</dbReference>
<dbReference type="AlphaFoldDB" id="A0A2M9BVW0"/>
<dbReference type="InterPro" id="IPR002347">
    <property type="entry name" value="SDR_fam"/>
</dbReference>
<evidence type="ECO:0000313" key="5">
    <source>
        <dbReference type="Proteomes" id="UP000230161"/>
    </source>
</evidence>
<reference evidence="4 5" key="1">
    <citation type="submission" date="2017-11" db="EMBL/GenBank/DDBJ databases">
        <title>Genomic Encyclopedia of Archaeal and Bacterial Type Strains, Phase II (KMG-II): From Individual Species to Whole Genera.</title>
        <authorList>
            <person name="Goeker M."/>
        </authorList>
    </citation>
    <scope>NUCLEOTIDE SEQUENCE [LARGE SCALE GENOMIC DNA]</scope>
    <source>
        <strain evidence="4 5">DSM 25625</strain>
    </source>
</reference>
<feature type="region of interest" description="Disordered" evidence="3">
    <location>
        <begin position="257"/>
        <end position="288"/>
    </location>
</feature>
<proteinExistence type="inferred from homology"/>
<feature type="compositionally biased region" description="Low complexity" evidence="3">
    <location>
        <begin position="257"/>
        <end position="277"/>
    </location>
</feature>
<dbReference type="GO" id="GO:0016491">
    <property type="term" value="F:oxidoreductase activity"/>
    <property type="evidence" value="ECO:0007669"/>
    <property type="project" value="UniProtKB-KW"/>
</dbReference>
<comment type="similarity">
    <text evidence="1">Belongs to the short-chain dehydrogenases/reductases (SDR) family.</text>
</comment>
<protein>
    <submittedName>
        <fullName evidence="4">Enoyl-[acyl-carrier protein] reductase III</fullName>
    </submittedName>
</protein>
<dbReference type="SUPFAM" id="SSF51735">
    <property type="entry name" value="NAD(P)-binding Rossmann-fold domains"/>
    <property type="match status" value="1"/>
</dbReference>
<evidence type="ECO:0000256" key="3">
    <source>
        <dbReference type="SAM" id="MobiDB-lite"/>
    </source>
</evidence>
<feature type="compositionally biased region" description="Pro residues" evidence="3">
    <location>
        <begin position="278"/>
        <end position="288"/>
    </location>
</feature>
<keyword evidence="5" id="KW-1185">Reference proteome</keyword>
<sequence length="288" mass="30109">MTGQYRAFVTGGSRGIGRRLVETLAADGAEVLFSYRRDAEAARAVVDGIVERGGSARAVRLELESDDDLRRTADELAESHIDAFVASAAASAFKPVSELRAAHLDRSWATNVRSFVLLAQAAAAQMGPGGRIVAVTSYGSLRAFPGYGALGADKAALEAWVRHMAAEFGPRGITVNAVNGGLIDTDSLHYFYGRERMPPLDAMVERIPARRLGTADDVAQAIRFLLSPAASYITGQTLVVDGGLTVVAPPFAADHLPAPASDPAGAALPAGPANPADNTPPTPTPHQN</sequence>
<evidence type="ECO:0000256" key="1">
    <source>
        <dbReference type="ARBA" id="ARBA00006484"/>
    </source>
</evidence>
<dbReference type="Gene3D" id="3.40.50.720">
    <property type="entry name" value="NAD(P)-binding Rossmann-like Domain"/>
    <property type="match status" value="1"/>
</dbReference>